<organism evidence="7 8">
    <name type="scientific">candidate division WOR_3 bacterium SM23_42</name>
    <dbReference type="NCBI Taxonomy" id="1703779"/>
    <lineage>
        <taxon>Bacteria</taxon>
        <taxon>Bacteria division WOR-3</taxon>
    </lineage>
</organism>
<dbReference type="SUPFAM" id="SSF53300">
    <property type="entry name" value="vWA-like"/>
    <property type="match status" value="1"/>
</dbReference>
<evidence type="ECO:0000256" key="4">
    <source>
        <dbReference type="ARBA" id="ARBA00023136"/>
    </source>
</evidence>
<feature type="transmembrane region" description="Helical" evidence="5">
    <location>
        <begin position="6"/>
        <end position="29"/>
    </location>
</feature>
<dbReference type="InterPro" id="IPR050768">
    <property type="entry name" value="UPF0353/GerABKA_families"/>
</dbReference>
<feature type="transmembrane region" description="Helical" evidence="5">
    <location>
        <begin position="309"/>
        <end position="326"/>
    </location>
</feature>
<sequence>MIKWVAPQALYLLFLIPIIIVGFIVHMIQKRSRLRRLADEKMIPRITDSLSTRLQVFQLVLFILGFVCLVVALARPKWGEKLQIYKGKGIDVVIALDASKSMLAQDMKPNRLSRAKTEIALLLENITSDRVGITAFAGDCYVMCPLTTDIEAARLFLDIISPDVVPKPGTDLEKAIRISSSLFNSEEDTYKALIIYTDGDNLVGDPMAAIDKIRDEGVRMFAVGTGTVEGAPVPEFDQGGNFVSYKKDKDEKIVMSRLAERLLIVMAKATDGRYFRTEGIYVDRLVAELDKIKKKEIGGGEYIDYEERYHYFLLPAFIFVFLGVFLNDRRGRWFKYEG</sequence>
<feature type="domain" description="VWFA" evidence="6">
    <location>
        <begin position="91"/>
        <end position="226"/>
    </location>
</feature>
<evidence type="ECO:0000256" key="2">
    <source>
        <dbReference type="ARBA" id="ARBA00022692"/>
    </source>
</evidence>
<keyword evidence="3 5" id="KW-1133">Transmembrane helix</keyword>
<gene>
    <name evidence="7" type="ORF">AMJ83_06950</name>
</gene>
<dbReference type="STRING" id="1703779.AMJ83_06950"/>
<dbReference type="Pfam" id="PF13519">
    <property type="entry name" value="VWA_2"/>
    <property type="match status" value="1"/>
</dbReference>
<dbReference type="PROSITE" id="PS50234">
    <property type="entry name" value="VWFA"/>
    <property type="match status" value="1"/>
</dbReference>
<dbReference type="InterPro" id="IPR002035">
    <property type="entry name" value="VWF_A"/>
</dbReference>
<dbReference type="Proteomes" id="UP000051373">
    <property type="component" value="Unassembled WGS sequence"/>
</dbReference>
<dbReference type="AlphaFoldDB" id="A0A0S8FU57"/>
<comment type="caution">
    <text evidence="7">The sequence shown here is derived from an EMBL/GenBank/DDBJ whole genome shotgun (WGS) entry which is preliminary data.</text>
</comment>
<keyword evidence="4 5" id="KW-0472">Membrane</keyword>
<evidence type="ECO:0000256" key="5">
    <source>
        <dbReference type="SAM" id="Phobius"/>
    </source>
</evidence>
<evidence type="ECO:0000313" key="7">
    <source>
        <dbReference type="EMBL" id="KPK63403.1"/>
    </source>
</evidence>
<name>A0A0S8FU57_UNCW3</name>
<evidence type="ECO:0000256" key="1">
    <source>
        <dbReference type="ARBA" id="ARBA00022475"/>
    </source>
</evidence>
<dbReference type="PANTHER" id="PTHR22550">
    <property type="entry name" value="SPORE GERMINATION PROTEIN"/>
    <property type="match status" value="1"/>
</dbReference>
<accession>A0A0S8FU57</accession>
<feature type="transmembrane region" description="Helical" evidence="5">
    <location>
        <begin position="50"/>
        <end position="74"/>
    </location>
</feature>
<dbReference type="EMBL" id="LJUJ01000013">
    <property type="protein sequence ID" value="KPK63403.1"/>
    <property type="molecule type" value="Genomic_DNA"/>
</dbReference>
<evidence type="ECO:0000256" key="3">
    <source>
        <dbReference type="ARBA" id="ARBA00022989"/>
    </source>
</evidence>
<proteinExistence type="predicted"/>
<keyword evidence="1" id="KW-1003">Cell membrane</keyword>
<evidence type="ECO:0000259" key="6">
    <source>
        <dbReference type="PROSITE" id="PS50234"/>
    </source>
</evidence>
<evidence type="ECO:0000313" key="8">
    <source>
        <dbReference type="Proteomes" id="UP000051373"/>
    </source>
</evidence>
<dbReference type="InterPro" id="IPR036465">
    <property type="entry name" value="vWFA_dom_sf"/>
</dbReference>
<dbReference type="PANTHER" id="PTHR22550:SF5">
    <property type="entry name" value="LEUCINE ZIPPER PROTEIN 4"/>
    <property type="match status" value="1"/>
</dbReference>
<reference evidence="7 8" key="1">
    <citation type="journal article" date="2015" name="Microbiome">
        <title>Genomic resolution of linkages in carbon, nitrogen, and sulfur cycling among widespread estuary sediment bacteria.</title>
        <authorList>
            <person name="Baker B.J."/>
            <person name="Lazar C.S."/>
            <person name="Teske A.P."/>
            <person name="Dick G.J."/>
        </authorList>
    </citation>
    <scope>NUCLEOTIDE SEQUENCE [LARGE SCALE GENOMIC DNA]</scope>
    <source>
        <strain evidence="7">SM23_42</strain>
    </source>
</reference>
<dbReference type="SMART" id="SM00327">
    <property type="entry name" value="VWA"/>
    <property type="match status" value="1"/>
</dbReference>
<dbReference type="Gene3D" id="3.40.50.410">
    <property type="entry name" value="von Willebrand factor, type A domain"/>
    <property type="match status" value="1"/>
</dbReference>
<protein>
    <recommendedName>
        <fullName evidence="6">VWFA domain-containing protein</fullName>
    </recommendedName>
</protein>
<keyword evidence="2 5" id="KW-0812">Transmembrane</keyword>